<dbReference type="Proteomes" id="UP001280581">
    <property type="component" value="Unassembled WGS sequence"/>
</dbReference>
<sequence>MLHGVLTTGNLSEQDFISRVFSHADSDAALMLIRNWLCTCVDKHLGCACDSESVFPTRVLDLGFAESAGSLKLIIPCEDPTFRGDRCSYQTIAITLQERKTLITLESLPKTIQDAVTLTCELGIRYLWVDALCILQEGDAEARDNWKHESSLMAKVYGNAFVTIAAARGQSVHKGILGQRQLHPKYKYGISIPFGKMSGTDPQDMVYIRHVEPRGLVTWHRKSAELHYFNYTDCMDEPLYRRAWCMQERILSRRILICNRDQYAWECQSDSQTESGRPMESIGTLRLLAEFSDFTTPQFANLWRCIITEYSGRLMTNEGDKLPAIASLARRFNECTGERYLAGLWWTSLLDDLLWAHCSIDLVNEARRSYPNTKRAPSWSWAALNGNVRWPSEPAVGDGSLAQSAEITYHATVMDCHTHSLDEDLYGALDGGELVLRGPIARVQYAEYRVGNIGLDWVVDAAGYVYTENDKLFETIPPENVVPMRNLNKTI</sequence>
<dbReference type="EMBL" id="WVTA01000016">
    <property type="protein sequence ID" value="KAK3201275.1"/>
    <property type="molecule type" value="Genomic_DNA"/>
</dbReference>
<dbReference type="PANTHER" id="PTHR33112">
    <property type="entry name" value="DOMAIN PROTEIN, PUTATIVE-RELATED"/>
    <property type="match status" value="1"/>
</dbReference>
<dbReference type="InterPro" id="IPR010730">
    <property type="entry name" value="HET"/>
</dbReference>
<organism evidence="2 3">
    <name type="scientific">Pseudopithomyces chartarum</name>
    <dbReference type="NCBI Taxonomy" id="1892770"/>
    <lineage>
        <taxon>Eukaryota</taxon>
        <taxon>Fungi</taxon>
        <taxon>Dikarya</taxon>
        <taxon>Ascomycota</taxon>
        <taxon>Pezizomycotina</taxon>
        <taxon>Dothideomycetes</taxon>
        <taxon>Pleosporomycetidae</taxon>
        <taxon>Pleosporales</taxon>
        <taxon>Massarineae</taxon>
        <taxon>Didymosphaeriaceae</taxon>
        <taxon>Pseudopithomyces</taxon>
    </lineage>
</organism>
<dbReference type="Pfam" id="PF06985">
    <property type="entry name" value="HET"/>
    <property type="match status" value="1"/>
</dbReference>
<comment type="caution">
    <text evidence="2">The sequence shown here is derived from an EMBL/GenBank/DDBJ whole genome shotgun (WGS) entry which is preliminary data.</text>
</comment>
<accession>A0AAN6RDL8</accession>
<keyword evidence="3" id="KW-1185">Reference proteome</keyword>
<proteinExistence type="predicted"/>
<dbReference type="AlphaFoldDB" id="A0AAN6RDL8"/>
<protein>
    <recommendedName>
        <fullName evidence="1">Heterokaryon incompatibility domain-containing protein</fullName>
    </recommendedName>
</protein>
<evidence type="ECO:0000313" key="2">
    <source>
        <dbReference type="EMBL" id="KAK3201275.1"/>
    </source>
</evidence>
<evidence type="ECO:0000313" key="3">
    <source>
        <dbReference type="Proteomes" id="UP001280581"/>
    </source>
</evidence>
<evidence type="ECO:0000259" key="1">
    <source>
        <dbReference type="Pfam" id="PF06985"/>
    </source>
</evidence>
<gene>
    <name evidence="2" type="ORF">GRF29_185g361275</name>
</gene>
<dbReference type="PANTHER" id="PTHR33112:SF16">
    <property type="entry name" value="HETEROKARYON INCOMPATIBILITY DOMAIN-CONTAINING PROTEIN"/>
    <property type="match status" value="1"/>
</dbReference>
<feature type="domain" description="Heterokaryon incompatibility" evidence="1">
    <location>
        <begin position="100"/>
        <end position="248"/>
    </location>
</feature>
<name>A0AAN6RDL8_9PLEO</name>
<reference evidence="2 3" key="1">
    <citation type="submission" date="2021-02" db="EMBL/GenBank/DDBJ databases">
        <title>Genome assembly of Pseudopithomyces chartarum.</title>
        <authorList>
            <person name="Jauregui R."/>
            <person name="Singh J."/>
            <person name="Voisey C."/>
        </authorList>
    </citation>
    <scope>NUCLEOTIDE SEQUENCE [LARGE SCALE GENOMIC DNA]</scope>
    <source>
        <strain evidence="2 3">AGR01</strain>
    </source>
</reference>